<dbReference type="EC" id="2.4.-.-" evidence="10"/>
<feature type="transmembrane region" description="Helical" evidence="8">
    <location>
        <begin position="145"/>
        <end position="175"/>
    </location>
</feature>
<reference evidence="11" key="1">
    <citation type="journal article" date="2019" name="Int. J. Syst. Evol. Microbiol.">
        <title>The Global Catalogue of Microorganisms (GCM) 10K type strain sequencing project: providing services to taxonomists for standard genome sequencing and annotation.</title>
        <authorList>
            <consortium name="The Broad Institute Genomics Platform"/>
            <consortium name="The Broad Institute Genome Sequencing Center for Infectious Disease"/>
            <person name="Wu L."/>
            <person name="Ma J."/>
        </authorList>
    </citation>
    <scope>NUCLEOTIDE SEQUENCE [LARGE SCALE GENOMIC DNA]</scope>
    <source>
        <strain evidence="11">SYNS20</strain>
    </source>
</reference>
<dbReference type="EMBL" id="JBHTCF010000001">
    <property type="protein sequence ID" value="MFC7303218.1"/>
    <property type="molecule type" value="Genomic_DNA"/>
</dbReference>
<feature type="transmembrane region" description="Helical" evidence="8">
    <location>
        <begin position="321"/>
        <end position="338"/>
    </location>
</feature>
<feature type="transmembrane region" description="Helical" evidence="8">
    <location>
        <begin position="265"/>
        <end position="285"/>
    </location>
</feature>
<dbReference type="InterPro" id="IPR050297">
    <property type="entry name" value="LipidA_mod_glycosyltrf_83"/>
</dbReference>
<proteinExistence type="predicted"/>
<evidence type="ECO:0000256" key="8">
    <source>
        <dbReference type="SAM" id="Phobius"/>
    </source>
</evidence>
<protein>
    <submittedName>
        <fullName evidence="10">Glycosyltransferase family 39 protein</fullName>
        <ecNumber evidence="10">2.4.-.-</ecNumber>
    </submittedName>
</protein>
<keyword evidence="7 8" id="KW-0472">Membrane</keyword>
<evidence type="ECO:0000256" key="5">
    <source>
        <dbReference type="ARBA" id="ARBA00022692"/>
    </source>
</evidence>
<feature type="transmembrane region" description="Helical" evidence="8">
    <location>
        <begin position="239"/>
        <end position="258"/>
    </location>
</feature>
<dbReference type="InterPro" id="IPR038731">
    <property type="entry name" value="RgtA/B/C-like"/>
</dbReference>
<evidence type="ECO:0000256" key="7">
    <source>
        <dbReference type="ARBA" id="ARBA00023136"/>
    </source>
</evidence>
<feature type="transmembrane region" description="Helical" evidence="8">
    <location>
        <begin position="291"/>
        <end position="314"/>
    </location>
</feature>
<feature type="transmembrane region" description="Helical" evidence="8">
    <location>
        <begin position="96"/>
        <end position="113"/>
    </location>
</feature>
<feature type="domain" description="Glycosyltransferase RgtA/B/C/D-like" evidence="9">
    <location>
        <begin position="54"/>
        <end position="196"/>
    </location>
</feature>
<evidence type="ECO:0000259" key="9">
    <source>
        <dbReference type="Pfam" id="PF13231"/>
    </source>
</evidence>
<feature type="transmembrane region" description="Helical" evidence="8">
    <location>
        <begin position="187"/>
        <end position="206"/>
    </location>
</feature>
<evidence type="ECO:0000256" key="1">
    <source>
        <dbReference type="ARBA" id="ARBA00004651"/>
    </source>
</evidence>
<evidence type="ECO:0000313" key="10">
    <source>
        <dbReference type="EMBL" id="MFC7303218.1"/>
    </source>
</evidence>
<sequence length="471" mass="50304">MPFIVALGLGMWRIARPSAWTDEIVTMDVARRSWPQLVQLLEHVDAVHGLHYVLMHLVGRLGGISEFTMRLPSALAVAVAAAGLSWLGRLLSGPRLGLYAGLLLAVLPTASRYAQEARSFAFVMAVAVLATYALVKTLSGDRRWAAGYAVLIALLGWFNVLGLLLVAAHGVTAALRRPGRRVVKRLLLAQASGIAAVVPLLVLGFTQRSAVGEIAPITGGTPYNFLTWLLTPGQGTLPAALKLVLTPTALVAVALLVARRRKAPHLALAVGVPWLTVPPLLLMAVALGNPLFAYCYLLFCLPALALLIAAAATVFTPPQQVLLALLLAVPIALSHQAIRQQDSRSWDTTAVITTLQDRAVPGDGFLFSGGRCGLIASAHPEVFAPLQDVGTTRTAAERGTLDNQSADKAPLRRRLTQAPRVWHITCQHLSSGARQAGARTAASQKQALTRAGLSLAYYRNVHGLKITLYQR</sequence>
<dbReference type="GO" id="GO:0016757">
    <property type="term" value="F:glycosyltransferase activity"/>
    <property type="evidence" value="ECO:0007669"/>
    <property type="project" value="UniProtKB-KW"/>
</dbReference>
<dbReference type="PANTHER" id="PTHR33908:SF3">
    <property type="entry name" value="UNDECAPRENYL PHOSPHATE-ALPHA-4-AMINO-4-DEOXY-L-ARABINOSE ARABINOSYL TRANSFERASE"/>
    <property type="match status" value="1"/>
</dbReference>
<keyword evidence="6 8" id="KW-1133">Transmembrane helix</keyword>
<gene>
    <name evidence="10" type="ORF">ACFQVC_03190</name>
</gene>
<evidence type="ECO:0000256" key="2">
    <source>
        <dbReference type="ARBA" id="ARBA00022475"/>
    </source>
</evidence>
<evidence type="ECO:0000256" key="4">
    <source>
        <dbReference type="ARBA" id="ARBA00022679"/>
    </source>
</evidence>
<dbReference type="PANTHER" id="PTHR33908">
    <property type="entry name" value="MANNOSYLTRANSFERASE YKCB-RELATED"/>
    <property type="match status" value="1"/>
</dbReference>
<keyword evidence="5 8" id="KW-0812">Transmembrane</keyword>
<keyword evidence="3 10" id="KW-0328">Glycosyltransferase</keyword>
<dbReference type="RefSeq" id="WP_381826136.1">
    <property type="nucleotide sequence ID" value="NZ_JBHTCF010000001.1"/>
</dbReference>
<accession>A0ABW2JC75</accession>
<evidence type="ECO:0000256" key="3">
    <source>
        <dbReference type="ARBA" id="ARBA00022676"/>
    </source>
</evidence>
<dbReference type="Pfam" id="PF13231">
    <property type="entry name" value="PMT_2"/>
    <property type="match status" value="1"/>
</dbReference>
<dbReference type="Proteomes" id="UP001596523">
    <property type="component" value="Unassembled WGS sequence"/>
</dbReference>
<name>A0ABW2JC75_9ACTN</name>
<evidence type="ECO:0000256" key="6">
    <source>
        <dbReference type="ARBA" id="ARBA00022989"/>
    </source>
</evidence>
<keyword evidence="4 10" id="KW-0808">Transferase</keyword>
<comment type="subcellular location">
    <subcellularLocation>
        <location evidence="1">Cell membrane</location>
        <topology evidence="1">Multi-pass membrane protein</topology>
    </subcellularLocation>
</comment>
<feature type="transmembrane region" description="Helical" evidence="8">
    <location>
        <begin position="120"/>
        <end position="139"/>
    </location>
</feature>
<comment type="caution">
    <text evidence="10">The sequence shown here is derived from an EMBL/GenBank/DDBJ whole genome shotgun (WGS) entry which is preliminary data.</text>
</comment>
<keyword evidence="11" id="KW-1185">Reference proteome</keyword>
<organism evidence="10 11">
    <name type="scientific">Streptomyces monticola</name>
    <dbReference type="NCBI Taxonomy" id="2666263"/>
    <lineage>
        <taxon>Bacteria</taxon>
        <taxon>Bacillati</taxon>
        <taxon>Actinomycetota</taxon>
        <taxon>Actinomycetes</taxon>
        <taxon>Kitasatosporales</taxon>
        <taxon>Streptomycetaceae</taxon>
        <taxon>Streptomyces</taxon>
    </lineage>
</organism>
<keyword evidence="2" id="KW-1003">Cell membrane</keyword>
<evidence type="ECO:0000313" key="11">
    <source>
        <dbReference type="Proteomes" id="UP001596523"/>
    </source>
</evidence>